<dbReference type="InterPro" id="IPR008927">
    <property type="entry name" value="6-PGluconate_DH-like_C_sf"/>
</dbReference>
<gene>
    <name evidence="4 9" type="primary">proC</name>
    <name evidence="9" type="ORF">GCM10025772_14310</name>
</gene>
<feature type="domain" description="Pyrroline-5-carboxylate reductase catalytic N-terminal" evidence="7">
    <location>
        <begin position="12"/>
        <end position="106"/>
    </location>
</feature>
<keyword evidence="4 6" id="KW-0028">Amino-acid biosynthesis</keyword>
<comment type="catalytic activity">
    <reaction evidence="4">
        <text>L-proline + NAD(+) = (S)-1-pyrroline-5-carboxylate + NADH + 2 H(+)</text>
        <dbReference type="Rhea" id="RHEA:14105"/>
        <dbReference type="ChEBI" id="CHEBI:15378"/>
        <dbReference type="ChEBI" id="CHEBI:17388"/>
        <dbReference type="ChEBI" id="CHEBI:57540"/>
        <dbReference type="ChEBI" id="CHEBI:57945"/>
        <dbReference type="ChEBI" id="CHEBI:60039"/>
        <dbReference type="EC" id="1.5.1.2"/>
    </reaction>
</comment>
<comment type="subcellular location">
    <subcellularLocation>
        <location evidence="4">Cytoplasm</location>
    </subcellularLocation>
</comment>
<keyword evidence="2 4" id="KW-0521">NADP</keyword>
<comment type="similarity">
    <text evidence="1 4 6">Belongs to the pyrroline-5-carboxylate reductase family.</text>
</comment>
<dbReference type="NCBIfam" id="TIGR00112">
    <property type="entry name" value="proC"/>
    <property type="match status" value="1"/>
</dbReference>
<evidence type="ECO:0000313" key="10">
    <source>
        <dbReference type="Proteomes" id="UP001501600"/>
    </source>
</evidence>
<sequence length="279" mass="29584">MQSTQTAQPHRRIAFIGAGNMARSIISGLVNNGYPADAILAANPSQPKLDRLAKEFHIHTGNDNLAACDWAEVIVLGVKPQLMAQVCAPIAGINLGGKLVISIAAGVTCDSLANYLAQPVALVRTMPNTPSLLGLGMTGLYAPPEVSQEDRNFAGQLMQAVGEIIWLDREAQIDQVIACAGSSPAYFFLFMEAMQQAAEKMGVTAEDARAMIQQAAVGSAAMVKQNPELSLEQLRLQVTSKGGATAKAIEAFEHHGLRDSVADAMDAAVLRAQEMAKLF</sequence>
<evidence type="ECO:0000256" key="3">
    <source>
        <dbReference type="ARBA" id="ARBA00023002"/>
    </source>
</evidence>
<dbReference type="HAMAP" id="MF_01925">
    <property type="entry name" value="P5C_reductase"/>
    <property type="match status" value="1"/>
</dbReference>
<evidence type="ECO:0000256" key="4">
    <source>
        <dbReference type="HAMAP-Rule" id="MF_01925"/>
    </source>
</evidence>
<keyword evidence="10" id="KW-1185">Reference proteome</keyword>
<organism evidence="9 10">
    <name type="scientific">Ferrimonas gelatinilytica</name>
    <dbReference type="NCBI Taxonomy" id="1255257"/>
    <lineage>
        <taxon>Bacteria</taxon>
        <taxon>Pseudomonadati</taxon>
        <taxon>Pseudomonadota</taxon>
        <taxon>Gammaproteobacteria</taxon>
        <taxon>Alteromonadales</taxon>
        <taxon>Ferrimonadaceae</taxon>
        <taxon>Ferrimonas</taxon>
    </lineage>
</organism>
<dbReference type="SUPFAM" id="SSF51735">
    <property type="entry name" value="NAD(P)-binding Rossmann-fold domains"/>
    <property type="match status" value="1"/>
</dbReference>
<comment type="catalytic activity">
    <reaction evidence="4 6">
        <text>L-proline + NADP(+) = (S)-1-pyrroline-5-carboxylate + NADPH + 2 H(+)</text>
        <dbReference type="Rhea" id="RHEA:14109"/>
        <dbReference type="ChEBI" id="CHEBI:15378"/>
        <dbReference type="ChEBI" id="CHEBI:17388"/>
        <dbReference type="ChEBI" id="CHEBI:57783"/>
        <dbReference type="ChEBI" id="CHEBI:58349"/>
        <dbReference type="ChEBI" id="CHEBI:60039"/>
        <dbReference type="EC" id="1.5.1.2"/>
    </reaction>
</comment>
<dbReference type="Gene3D" id="1.10.3730.10">
    <property type="entry name" value="ProC C-terminal domain-like"/>
    <property type="match status" value="1"/>
</dbReference>
<keyword evidence="4" id="KW-0963">Cytoplasm</keyword>
<dbReference type="InterPro" id="IPR028939">
    <property type="entry name" value="P5C_Rdtase_cat_N"/>
</dbReference>
<dbReference type="Pfam" id="PF03807">
    <property type="entry name" value="F420_oxidored"/>
    <property type="match status" value="1"/>
</dbReference>
<feature type="domain" description="Pyrroline-5-carboxylate reductase dimerisation" evidence="8">
    <location>
        <begin position="170"/>
        <end position="275"/>
    </location>
</feature>
<dbReference type="PANTHER" id="PTHR11645">
    <property type="entry name" value="PYRROLINE-5-CARBOXYLATE REDUCTASE"/>
    <property type="match status" value="1"/>
</dbReference>
<dbReference type="PIRSF" id="PIRSF000193">
    <property type="entry name" value="Pyrrol-5-carb_rd"/>
    <property type="match status" value="1"/>
</dbReference>
<evidence type="ECO:0000259" key="8">
    <source>
        <dbReference type="Pfam" id="PF14748"/>
    </source>
</evidence>
<evidence type="ECO:0000256" key="2">
    <source>
        <dbReference type="ARBA" id="ARBA00022857"/>
    </source>
</evidence>
<reference evidence="10" key="1">
    <citation type="journal article" date="2019" name="Int. J. Syst. Evol. Microbiol.">
        <title>The Global Catalogue of Microorganisms (GCM) 10K type strain sequencing project: providing services to taxonomists for standard genome sequencing and annotation.</title>
        <authorList>
            <consortium name="The Broad Institute Genomics Platform"/>
            <consortium name="The Broad Institute Genome Sequencing Center for Infectious Disease"/>
            <person name="Wu L."/>
            <person name="Ma J."/>
        </authorList>
    </citation>
    <scope>NUCLEOTIDE SEQUENCE [LARGE SCALE GENOMIC DNA]</scope>
    <source>
        <strain evidence="10">JCM 18720</strain>
    </source>
</reference>
<dbReference type="EC" id="1.5.1.2" evidence="4 5"/>
<evidence type="ECO:0000256" key="5">
    <source>
        <dbReference type="NCBIfam" id="TIGR00112"/>
    </source>
</evidence>
<comment type="caution">
    <text evidence="9">The sequence shown here is derived from an EMBL/GenBank/DDBJ whole genome shotgun (WGS) entry which is preliminary data.</text>
</comment>
<dbReference type="PROSITE" id="PS00521">
    <property type="entry name" value="P5CR"/>
    <property type="match status" value="1"/>
</dbReference>
<comment type="pathway">
    <text evidence="4 6">Amino-acid biosynthesis; L-proline biosynthesis; L-proline from L-glutamate 5-semialdehyde: step 1/1.</text>
</comment>
<dbReference type="SUPFAM" id="SSF48179">
    <property type="entry name" value="6-phosphogluconate dehydrogenase C-terminal domain-like"/>
    <property type="match status" value="1"/>
</dbReference>
<dbReference type="PANTHER" id="PTHR11645:SF0">
    <property type="entry name" value="PYRROLINE-5-CARBOXYLATE REDUCTASE 3"/>
    <property type="match status" value="1"/>
</dbReference>
<dbReference type="EMBL" id="BAABLF010000008">
    <property type="protein sequence ID" value="GAA5190217.1"/>
    <property type="molecule type" value="Genomic_DNA"/>
</dbReference>
<dbReference type="RefSeq" id="WP_345316365.1">
    <property type="nucleotide sequence ID" value="NZ_BAABLF010000008.1"/>
</dbReference>
<evidence type="ECO:0000259" key="7">
    <source>
        <dbReference type="Pfam" id="PF03807"/>
    </source>
</evidence>
<name>A0ABP9S470_9GAMM</name>
<evidence type="ECO:0000313" key="9">
    <source>
        <dbReference type="EMBL" id="GAA5190217.1"/>
    </source>
</evidence>
<dbReference type="InterPro" id="IPR036291">
    <property type="entry name" value="NAD(P)-bd_dom_sf"/>
</dbReference>
<keyword evidence="4 6" id="KW-0641">Proline biosynthesis</keyword>
<dbReference type="Pfam" id="PF14748">
    <property type="entry name" value="P5CR_dimer"/>
    <property type="match status" value="1"/>
</dbReference>
<dbReference type="Proteomes" id="UP001501600">
    <property type="component" value="Unassembled WGS sequence"/>
</dbReference>
<keyword evidence="3 4" id="KW-0560">Oxidoreductase</keyword>
<evidence type="ECO:0000256" key="6">
    <source>
        <dbReference type="RuleBase" id="RU003903"/>
    </source>
</evidence>
<dbReference type="InterPro" id="IPR000304">
    <property type="entry name" value="Pyrroline-COOH_reductase"/>
</dbReference>
<accession>A0ABP9S470</accession>
<dbReference type="InterPro" id="IPR029036">
    <property type="entry name" value="P5CR_dimer"/>
</dbReference>
<dbReference type="InterPro" id="IPR053790">
    <property type="entry name" value="P5CR-like_CS"/>
</dbReference>
<dbReference type="Gene3D" id="3.40.50.720">
    <property type="entry name" value="NAD(P)-binding Rossmann-like Domain"/>
    <property type="match status" value="1"/>
</dbReference>
<protein>
    <recommendedName>
        <fullName evidence="4 5">Pyrroline-5-carboxylate reductase</fullName>
        <shortName evidence="4">P5C reductase</shortName>
        <shortName evidence="4">P5CR</shortName>
        <ecNumber evidence="4 5">1.5.1.2</ecNumber>
    </recommendedName>
    <alternativeName>
        <fullName evidence="4">PCA reductase</fullName>
    </alternativeName>
</protein>
<evidence type="ECO:0000256" key="1">
    <source>
        <dbReference type="ARBA" id="ARBA00005525"/>
    </source>
</evidence>
<comment type="function">
    <text evidence="4">Catalyzes the reduction of 1-pyrroline-5-carboxylate (PCA) to L-proline.</text>
</comment>
<proteinExistence type="inferred from homology"/>